<evidence type="ECO:0000313" key="4">
    <source>
        <dbReference type="Proteomes" id="UP000001542"/>
    </source>
</evidence>
<reference evidence="3" key="2">
    <citation type="journal article" date="2007" name="Science">
        <title>Draft genome sequence of the sexually transmitted pathogen Trichomonas vaginalis.</title>
        <authorList>
            <person name="Carlton J.M."/>
            <person name="Hirt R.P."/>
            <person name="Silva J.C."/>
            <person name="Delcher A.L."/>
            <person name="Schatz M."/>
            <person name="Zhao Q."/>
            <person name="Wortman J.R."/>
            <person name="Bidwell S.L."/>
            <person name="Alsmark U.C.M."/>
            <person name="Besteiro S."/>
            <person name="Sicheritz-Ponten T."/>
            <person name="Noel C.J."/>
            <person name="Dacks J.B."/>
            <person name="Foster P.G."/>
            <person name="Simillion C."/>
            <person name="Van de Peer Y."/>
            <person name="Miranda-Saavedra D."/>
            <person name="Barton G.J."/>
            <person name="Westrop G.D."/>
            <person name="Mueller S."/>
            <person name="Dessi D."/>
            <person name="Fiori P.L."/>
            <person name="Ren Q."/>
            <person name="Paulsen I."/>
            <person name="Zhang H."/>
            <person name="Bastida-Corcuera F.D."/>
            <person name="Simoes-Barbosa A."/>
            <person name="Brown M.T."/>
            <person name="Hayes R.D."/>
            <person name="Mukherjee M."/>
            <person name="Okumura C.Y."/>
            <person name="Schneider R."/>
            <person name="Smith A.J."/>
            <person name="Vanacova S."/>
            <person name="Villalvazo M."/>
            <person name="Haas B.J."/>
            <person name="Pertea M."/>
            <person name="Feldblyum T.V."/>
            <person name="Utterback T.R."/>
            <person name="Shu C.L."/>
            <person name="Osoegawa K."/>
            <person name="de Jong P.J."/>
            <person name="Hrdy I."/>
            <person name="Horvathova L."/>
            <person name="Zubacova Z."/>
            <person name="Dolezal P."/>
            <person name="Malik S.B."/>
            <person name="Logsdon J.M. Jr."/>
            <person name="Henze K."/>
            <person name="Gupta A."/>
            <person name="Wang C.C."/>
            <person name="Dunne R.L."/>
            <person name="Upcroft J.A."/>
            <person name="Upcroft P."/>
            <person name="White O."/>
            <person name="Salzberg S.L."/>
            <person name="Tang P."/>
            <person name="Chiu C.-H."/>
            <person name="Lee Y.-S."/>
            <person name="Embley T.M."/>
            <person name="Coombs G.H."/>
            <person name="Mottram J.C."/>
            <person name="Tachezy J."/>
            <person name="Fraser-Liggett C.M."/>
            <person name="Johnson P.J."/>
        </authorList>
    </citation>
    <scope>NUCLEOTIDE SEQUENCE [LARGE SCALE GENOMIC DNA]</scope>
    <source>
        <strain evidence="3">G3</strain>
    </source>
</reference>
<dbReference type="AlphaFoldDB" id="A2EB86"/>
<feature type="compositionally biased region" description="Polar residues" evidence="1">
    <location>
        <begin position="710"/>
        <end position="720"/>
    </location>
</feature>
<protein>
    <recommendedName>
        <fullName evidence="2">AB hydrolase-1 domain-containing protein</fullName>
    </recommendedName>
</protein>
<dbReference type="PANTHER" id="PTHR43358:SF4">
    <property type="entry name" value="ALPHA_BETA HYDROLASE FOLD-1 DOMAIN-CONTAINING PROTEIN"/>
    <property type="match status" value="1"/>
</dbReference>
<dbReference type="VEuPathDB" id="TrichDB:TVAG_329180"/>
<dbReference type="InParanoid" id="A2EB86"/>
<evidence type="ECO:0000256" key="1">
    <source>
        <dbReference type="SAM" id="MobiDB-lite"/>
    </source>
</evidence>
<evidence type="ECO:0000259" key="2">
    <source>
        <dbReference type="Pfam" id="PF00561"/>
    </source>
</evidence>
<dbReference type="Proteomes" id="UP000001542">
    <property type="component" value="Unassembled WGS sequence"/>
</dbReference>
<accession>A2EB86</accession>
<dbReference type="Pfam" id="PF00561">
    <property type="entry name" value="Abhydrolase_1"/>
    <property type="match status" value="1"/>
</dbReference>
<feature type="region of interest" description="Disordered" evidence="1">
    <location>
        <begin position="592"/>
        <end position="611"/>
    </location>
</feature>
<dbReference type="STRING" id="5722.A2EB86"/>
<proteinExistence type="predicted"/>
<dbReference type="VEuPathDB" id="TrichDB:TVAGG3_0309890"/>
<dbReference type="Gene3D" id="3.40.50.1820">
    <property type="entry name" value="alpha/beta hydrolase"/>
    <property type="match status" value="1"/>
</dbReference>
<evidence type="ECO:0000313" key="3">
    <source>
        <dbReference type="EMBL" id="EAY10031.1"/>
    </source>
</evidence>
<feature type="domain" description="AB hydrolase-1" evidence="2">
    <location>
        <begin position="73"/>
        <end position="170"/>
    </location>
</feature>
<feature type="compositionally biased region" description="Basic and acidic residues" evidence="1">
    <location>
        <begin position="838"/>
        <end position="855"/>
    </location>
</feature>
<feature type="region of interest" description="Disordered" evidence="1">
    <location>
        <begin position="901"/>
        <end position="921"/>
    </location>
</feature>
<feature type="compositionally biased region" description="Low complexity" evidence="1">
    <location>
        <begin position="729"/>
        <end position="745"/>
    </location>
</feature>
<dbReference type="InterPro" id="IPR000073">
    <property type="entry name" value="AB_hydrolase_1"/>
</dbReference>
<dbReference type="RefSeq" id="XP_001322254.1">
    <property type="nucleotide sequence ID" value="XM_001322219.1"/>
</dbReference>
<dbReference type="OrthoDB" id="10249433at2759"/>
<organism evidence="3 4">
    <name type="scientific">Trichomonas vaginalis (strain ATCC PRA-98 / G3)</name>
    <dbReference type="NCBI Taxonomy" id="412133"/>
    <lineage>
        <taxon>Eukaryota</taxon>
        <taxon>Metamonada</taxon>
        <taxon>Parabasalia</taxon>
        <taxon>Trichomonadida</taxon>
        <taxon>Trichomonadidae</taxon>
        <taxon>Trichomonas</taxon>
    </lineage>
</organism>
<dbReference type="SUPFAM" id="SSF53474">
    <property type="entry name" value="alpha/beta-Hydrolases"/>
    <property type="match status" value="1"/>
</dbReference>
<feature type="compositionally biased region" description="Basic residues" evidence="1">
    <location>
        <begin position="774"/>
        <end position="796"/>
    </location>
</feature>
<name>A2EB86_TRIV3</name>
<dbReference type="SMR" id="A2EB86"/>
<dbReference type="eggNOG" id="KOG1552">
    <property type="taxonomic scope" value="Eukaryota"/>
</dbReference>
<keyword evidence="4" id="KW-1185">Reference proteome</keyword>
<sequence>MTKSLTEQAVNAIIRPPRKEYDLDSLPKTIPSEDGKSNYTRIPVTITLPRKETIVGSLYKENFMDETSGGSCVIYMHGNASSQLEGQFLVPNICPHEVFVFCFDFVGCGCSSGEYISLGMNETGDTEYVVNYLQKRFALGPFILWGRSMGAATALMVKNKSIKGVIADSAFVSLKELCTCIAIAQGVPSLFASTAIWYLQKKISQVMDIKFDDVSPLNSVKNSPPPILYGHAEFDEFIPFHHSEILYENTKNKIKQFEKLPGGHNDRRSADWIRKAVTFALQRLDISTENLVISECRNLQGANFHFGNYDQLIGDVATLDDESIAEAYDQAGGNLFKIDNVENMVFNVEEIDDMEEFNDIEFNINDAADQIDFVIVDPDAEPTTTDSGRKIPTIDEITQGGGIKKSPSKLGGGIRSSPSGKITLLGDGSGIRSSPSGKIALLGRNGIRNSPSGKISLLGGGNGIRGSPSGKITLLGDGIRSSPSGRIALLGEGGGIKSSPSGRIALLGDGGGIKSSPSGKITLLGDGIRSSPSGRIALLGDGGGIKSSPSGRIALLGDGGGIKSSPSGRIALLGDGGGGIRSSPSGRITLLGDGIRPSPSKNFGDGIRSSPSGRITLLGEGNGIRSSPSKLLLEGGGGIKPSPSRQFALLRDDITPNGRIVLLTPEIPGNSNGGGGIRPSPSKQISFLPPNESPKGGGGIKSSPSRIILLNSSPPQNTDSIIAPSPGIRSYPSRNNSLLLNPSPRSPLLDGIQGIDANDSQAVIIPMENEKKDVKKKKSNTKSKSKPKSKKSVKKPKSPEESSDPANGRQQSPSKGNNKKPKDSSKKIAKCRSGTIRRPAEILKKKKKDDKEKEHKKTKISQGDQGMSLSRNNNLAQSFDFIDLYSAKSNHLDLMINKSPSKENMSTLFPKSAAEYNKHRK</sequence>
<dbReference type="EMBL" id="DS113345">
    <property type="protein sequence ID" value="EAY10031.1"/>
    <property type="molecule type" value="Genomic_DNA"/>
</dbReference>
<dbReference type="InterPro" id="IPR029058">
    <property type="entry name" value="AB_hydrolase_fold"/>
</dbReference>
<reference evidence="3" key="1">
    <citation type="submission" date="2006-10" db="EMBL/GenBank/DDBJ databases">
        <authorList>
            <person name="Amadeo P."/>
            <person name="Zhao Q."/>
            <person name="Wortman J."/>
            <person name="Fraser-Liggett C."/>
            <person name="Carlton J."/>
        </authorList>
    </citation>
    <scope>NUCLEOTIDE SEQUENCE</scope>
    <source>
        <strain evidence="3">G3</strain>
    </source>
</reference>
<dbReference type="InterPro" id="IPR052920">
    <property type="entry name" value="DNA-binding_regulatory"/>
</dbReference>
<dbReference type="KEGG" id="tva:4767962"/>
<dbReference type="PANTHER" id="PTHR43358">
    <property type="entry name" value="ALPHA/BETA-HYDROLASE"/>
    <property type="match status" value="1"/>
</dbReference>
<feature type="region of interest" description="Disordered" evidence="1">
    <location>
        <begin position="763"/>
        <end position="871"/>
    </location>
</feature>
<feature type="compositionally biased region" description="Polar residues" evidence="1">
    <location>
        <begin position="860"/>
        <end position="871"/>
    </location>
</feature>
<gene>
    <name evidence="3" type="ORF">TVAG_329180</name>
</gene>
<feature type="region of interest" description="Disordered" evidence="1">
    <location>
        <begin position="665"/>
        <end position="745"/>
    </location>
</feature>